<organism evidence="2 3">
    <name type="scientific">Alkalicaulis satelles</name>
    <dbReference type="NCBI Taxonomy" id="2609175"/>
    <lineage>
        <taxon>Bacteria</taxon>
        <taxon>Pseudomonadati</taxon>
        <taxon>Pseudomonadota</taxon>
        <taxon>Alphaproteobacteria</taxon>
        <taxon>Maricaulales</taxon>
        <taxon>Maricaulaceae</taxon>
        <taxon>Alkalicaulis</taxon>
    </lineage>
</organism>
<proteinExistence type="predicted"/>
<protein>
    <submittedName>
        <fullName evidence="2">FkbM family methyltransferase</fullName>
    </submittedName>
</protein>
<evidence type="ECO:0000313" key="3">
    <source>
        <dbReference type="Proteomes" id="UP000325122"/>
    </source>
</evidence>
<keyword evidence="3" id="KW-1185">Reference proteome</keyword>
<dbReference type="Gene3D" id="3.40.50.150">
    <property type="entry name" value="Vaccinia Virus protein VP39"/>
    <property type="match status" value="1"/>
</dbReference>
<dbReference type="GO" id="GO:0008171">
    <property type="term" value="F:O-methyltransferase activity"/>
    <property type="evidence" value="ECO:0007669"/>
    <property type="project" value="TreeGrafter"/>
</dbReference>
<gene>
    <name evidence="2" type="ORF">F1654_09840</name>
</gene>
<dbReference type="EMBL" id="VWOJ01000002">
    <property type="protein sequence ID" value="KAA5804067.1"/>
    <property type="molecule type" value="Genomic_DNA"/>
</dbReference>
<feature type="domain" description="Methyltransferase FkbM" evidence="1">
    <location>
        <begin position="48"/>
        <end position="181"/>
    </location>
</feature>
<name>A0A5M6ZK62_9PROT</name>
<dbReference type="GO" id="GO:0032259">
    <property type="term" value="P:methylation"/>
    <property type="evidence" value="ECO:0007669"/>
    <property type="project" value="UniProtKB-KW"/>
</dbReference>
<dbReference type="Proteomes" id="UP000325122">
    <property type="component" value="Unassembled WGS sequence"/>
</dbReference>
<keyword evidence="2" id="KW-0489">Methyltransferase</keyword>
<dbReference type="InterPro" id="IPR053188">
    <property type="entry name" value="FkbM_Methyltransferase"/>
</dbReference>
<dbReference type="InterPro" id="IPR006342">
    <property type="entry name" value="FkbM_mtfrase"/>
</dbReference>
<dbReference type="InterPro" id="IPR029063">
    <property type="entry name" value="SAM-dependent_MTases_sf"/>
</dbReference>
<dbReference type="NCBIfam" id="TIGR01444">
    <property type="entry name" value="fkbM_fam"/>
    <property type="match status" value="1"/>
</dbReference>
<dbReference type="AlphaFoldDB" id="A0A5M6ZK62"/>
<sequence>MPRRAPLKQDALDQLVRRAVPARCVLDVGVLTGTPELIRAYPDLPHILFEPVAELKDAISATYRGVLHQIVTAAVSDAEGEVEIEIHTDKDNGAVTHAGMVAPGAGRGGARRTTAAVTLDGFLKGRDLPEPFVLKIDVDGAELQVLAGAQETLERCSIVIVECTADTLCERIAAVQAAGFRLFDLAEPCYYDGAFWQCDAVFVREDLHAQFFTRITDAADPALYETFRKGRWPLFS</sequence>
<dbReference type="RefSeq" id="WP_150023334.1">
    <property type="nucleotide sequence ID" value="NZ_VWOJ01000002.1"/>
</dbReference>
<dbReference type="Pfam" id="PF05050">
    <property type="entry name" value="Methyltransf_21"/>
    <property type="match status" value="1"/>
</dbReference>
<evidence type="ECO:0000313" key="2">
    <source>
        <dbReference type="EMBL" id="KAA5804067.1"/>
    </source>
</evidence>
<keyword evidence="2" id="KW-0808">Transferase</keyword>
<dbReference type="SUPFAM" id="SSF53335">
    <property type="entry name" value="S-adenosyl-L-methionine-dependent methyltransferases"/>
    <property type="match status" value="1"/>
</dbReference>
<dbReference type="PANTHER" id="PTHR36973:SF4">
    <property type="entry name" value="NODULATION PROTEIN"/>
    <property type="match status" value="1"/>
</dbReference>
<dbReference type="PANTHER" id="PTHR36973">
    <property type="entry name" value="SLL1456 PROTEIN-RELATED"/>
    <property type="match status" value="1"/>
</dbReference>
<reference evidence="2 3" key="1">
    <citation type="submission" date="2019-09" db="EMBL/GenBank/DDBJ databases">
        <authorList>
            <person name="Kevbrin V."/>
            <person name="Grouzdev D.S."/>
        </authorList>
    </citation>
    <scope>NUCLEOTIDE SEQUENCE [LARGE SCALE GENOMIC DNA]</scope>
    <source>
        <strain evidence="2 3">G-192</strain>
    </source>
</reference>
<comment type="caution">
    <text evidence="2">The sequence shown here is derived from an EMBL/GenBank/DDBJ whole genome shotgun (WGS) entry which is preliminary data.</text>
</comment>
<evidence type="ECO:0000259" key="1">
    <source>
        <dbReference type="Pfam" id="PF05050"/>
    </source>
</evidence>
<accession>A0A5M6ZK62</accession>